<dbReference type="PANTHER" id="PTHR42734:SF9">
    <property type="entry name" value="ZINC IMPORT ATP-BINDING PROTEIN ZNUC"/>
    <property type="match status" value="1"/>
</dbReference>
<dbReference type="InterPro" id="IPR050153">
    <property type="entry name" value="Metal_Ion_Import_ABC"/>
</dbReference>
<evidence type="ECO:0000313" key="11">
    <source>
        <dbReference type="EMBL" id="MFC4361025.1"/>
    </source>
</evidence>
<protein>
    <submittedName>
        <fullName evidence="11">Zinc ABC transporter ATP-binding protein ZnuC</fullName>
    </submittedName>
</protein>
<dbReference type="EMBL" id="JBHSCX010000003">
    <property type="protein sequence ID" value="MFC4361025.1"/>
    <property type="molecule type" value="Genomic_DNA"/>
</dbReference>
<dbReference type="PROSITE" id="PS50893">
    <property type="entry name" value="ABC_TRANSPORTER_2"/>
    <property type="match status" value="1"/>
</dbReference>
<dbReference type="RefSeq" id="WP_290260408.1">
    <property type="nucleotide sequence ID" value="NZ_JAUFQG010000004.1"/>
</dbReference>
<evidence type="ECO:0000256" key="8">
    <source>
        <dbReference type="ARBA" id="ARBA00023065"/>
    </source>
</evidence>
<dbReference type="InterPro" id="IPR003593">
    <property type="entry name" value="AAA+_ATPase"/>
</dbReference>
<evidence type="ECO:0000313" key="12">
    <source>
        <dbReference type="Proteomes" id="UP001595840"/>
    </source>
</evidence>
<dbReference type="NCBIfam" id="NF007090">
    <property type="entry name" value="PRK09544.1"/>
    <property type="match status" value="1"/>
</dbReference>
<keyword evidence="12" id="KW-1185">Reference proteome</keyword>
<name>A0ABV8UZA1_9GAMM</name>
<dbReference type="GO" id="GO:0005524">
    <property type="term" value="F:ATP binding"/>
    <property type="evidence" value="ECO:0007669"/>
    <property type="project" value="UniProtKB-KW"/>
</dbReference>
<proteinExistence type="predicted"/>
<dbReference type="Pfam" id="PF00005">
    <property type="entry name" value="ABC_tran"/>
    <property type="match status" value="1"/>
</dbReference>
<comment type="caution">
    <text evidence="11">The sequence shown here is derived from an EMBL/GenBank/DDBJ whole genome shotgun (WGS) entry which is preliminary data.</text>
</comment>
<dbReference type="Proteomes" id="UP001595840">
    <property type="component" value="Unassembled WGS sequence"/>
</dbReference>
<keyword evidence="8" id="KW-0406">Ion transport</keyword>
<keyword evidence="6" id="KW-0864">Zinc transport</keyword>
<accession>A0ABV8UZA1</accession>
<keyword evidence="9" id="KW-0472">Membrane</keyword>
<organism evidence="11 12">
    <name type="scientific">Simiduia curdlanivorans</name>
    <dbReference type="NCBI Taxonomy" id="1492769"/>
    <lineage>
        <taxon>Bacteria</taxon>
        <taxon>Pseudomonadati</taxon>
        <taxon>Pseudomonadota</taxon>
        <taxon>Gammaproteobacteria</taxon>
        <taxon>Cellvibrionales</taxon>
        <taxon>Cellvibrionaceae</taxon>
        <taxon>Simiduia</taxon>
    </lineage>
</organism>
<evidence type="ECO:0000256" key="3">
    <source>
        <dbReference type="ARBA" id="ARBA00022741"/>
    </source>
</evidence>
<feature type="domain" description="ABC transporter" evidence="10">
    <location>
        <begin position="5"/>
        <end position="219"/>
    </location>
</feature>
<dbReference type="SUPFAM" id="SSF52540">
    <property type="entry name" value="P-loop containing nucleoside triphosphate hydrolases"/>
    <property type="match status" value="1"/>
</dbReference>
<keyword evidence="3" id="KW-0547">Nucleotide-binding</keyword>
<evidence type="ECO:0000256" key="6">
    <source>
        <dbReference type="ARBA" id="ARBA00022906"/>
    </source>
</evidence>
<evidence type="ECO:0000256" key="2">
    <source>
        <dbReference type="ARBA" id="ARBA00022475"/>
    </source>
</evidence>
<evidence type="ECO:0000256" key="7">
    <source>
        <dbReference type="ARBA" id="ARBA00022967"/>
    </source>
</evidence>
<keyword evidence="4" id="KW-0862">Zinc</keyword>
<dbReference type="SMART" id="SM00382">
    <property type="entry name" value="AAA"/>
    <property type="match status" value="1"/>
</dbReference>
<dbReference type="PANTHER" id="PTHR42734">
    <property type="entry name" value="METAL TRANSPORT SYSTEM ATP-BINDING PROTEIN TM_0124-RELATED"/>
    <property type="match status" value="1"/>
</dbReference>
<sequence>MDKLLEATAVNLRFGDKQVLQNIDLCLSSANITTLIGPNGAGKTSLVRVMLGLQKPSSGNLWRLPKLRIGYMPQKLTIDSSLPLTVKRFLELGGASANDINRALALTGVEKLKTSAMQNLSGGETQRVLLTRALARKPHLLVLDEPVQGVDVNGQVALYDLINQIRHEQGCGVLMVSHDLHLVMANTDDVICLNQHVCCHGHPESVTAHPAYLDLFGPKAAQSLAVYSHNHDHKHDLHGDVICDHDHAAHKPRLSLRPVQKEKPHA</sequence>
<evidence type="ECO:0000256" key="1">
    <source>
        <dbReference type="ARBA" id="ARBA00022448"/>
    </source>
</evidence>
<gene>
    <name evidence="11" type="primary">znuC</name>
    <name evidence="11" type="ORF">ACFOX3_01860</name>
</gene>
<dbReference type="InterPro" id="IPR027417">
    <property type="entry name" value="P-loop_NTPase"/>
</dbReference>
<evidence type="ECO:0000256" key="5">
    <source>
        <dbReference type="ARBA" id="ARBA00022840"/>
    </source>
</evidence>
<keyword evidence="7" id="KW-1278">Translocase</keyword>
<evidence type="ECO:0000256" key="4">
    <source>
        <dbReference type="ARBA" id="ARBA00022833"/>
    </source>
</evidence>
<dbReference type="Gene3D" id="3.40.50.300">
    <property type="entry name" value="P-loop containing nucleotide triphosphate hydrolases"/>
    <property type="match status" value="1"/>
</dbReference>
<dbReference type="InterPro" id="IPR003439">
    <property type="entry name" value="ABC_transporter-like_ATP-bd"/>
</dbReference>
<reference evidence="12" key="1">
    <citation type="journal article" date="2019" name="Int. J. Syst. Evol. Microbiol.">
        <title>The Global Catalogue of Microorganisms (GCM) 10K type strain sequencing project: providing services to taxonomists for standard genome sequencing and annotation.</title>
        <authorList>
            <consortium name="The Broad Institute Genomics Platform"/>
            <consortium name="The Broad Institute Genome Sequencing Center for Infectious Disease"/>
            <person name="Wu L."/>
            <person name="Ma J."/>
        </authorList>
    </citation>
    <scope>NUCLEOTIDE SEQUENCE [LARGE SCALE GENOMIC DNA]</scope>
    <source>
        <strain evidence="12">CECT 8570</strain>
    </source>
</reference>
<evidence type="ECO:0000259" key="10">
    <source>
        <dbReference type="PROSITE" id="PS50893"/>
    </source>
</evidence>
<evidence type="ECO:0000256" key="9">
    <source>
        <dbReference type="ARBA" id="ARBA00023136"/>
    </source>
</evidence>
<keyword evidence="2" id="KW-1003">Cell membrane</keyword>
<keyword evidence="1" id="KW-0813">Transport</keyword>
<keyword evidence="5 11" id="KW-0067">ATP-binding</keyword>